<dbReference type="InterPro" id="IPR029035">
    <property type="entry name" value="DHS-like_NAD/FAD-binding_dom"/>
</dbReference>
<dbReference type="CDD" id="cd01407">
    <property type="entry name" value="SIR2-fam"/>
    <property type="match status" value="1"/>
</dbReference>
<dbReference type="InterPro" id="IPR003000">
    <property type="entry name" value="Sirtuin"/>
</dbReference>
<evidence type="ECO:0000313" key="7">
    <source>
        <dbReference type="Proteomes" id="UP000075225"/>
    </source>
</evidence>
<evidence type="ECO:0000256" key="2">
    <source>
        <dbReference type="ARBA" id="ARBA00023027"/>
    </source>
</evidence>
<keyword evidence="3" id="KW-0479">Metal-binding</keyword>
<feature type="signal peptide" evidence="4">
    <location>
        <begin position="1"/>
        <end position="15"/>
    </location>
</feature>
<evidence type="ECO:0000256" key="1">
    <source>
        <dbReference type="ARBA" id="ARBA00022679"/>
    </source>
</evidence>
<keyword evidence="3" id="KW-0862">Zinc</keyword>
<dbReference type="SMR" id="A0A151HIQ5"/>
<dbReference type="AlphaFoldDB" id="A0A151HIQ5"/>
<protein>
    <submittedName>
        <fullName evidence="6">Histone deacetylase SIR2</fullName>
    </submittedName>
</protein>
<evidence type="ECO:0000313" key="6">
    <source>
        <dbReference type="EMBL" id="KYK69273.1"/>
    </source>
</evidence>
<dbReference type="InterPro" id="IPR026590">
    <property type="entry name" value="Ssirtuin_cat_dom"/>
</dbReference>
<dbReference type="GO" id="GO:0070403">
    <property type="term" value="F:NAD+ binding"/>
    <property type="evidence" value="ECO:0007669"/>
    <property type="project" value="InterPro"/>
</dbReference>
<dbReference type="Proteomes" id="UP000075225">
    <property type="component" value="Unassembled WGS sequence"/>
</dbReference>
<evidence type="ECO:0000256" key="3">
    <source>
        <dbReference type="PROSITE-ProRule" id="PRU00236"/>
    </source>
</evidence>
<feature type="active site" description="Proton acceptor" evidence="3">
    <location>
        <position position="228"/>
    </location>
</feature>
<comment type="caution">
    <text evidence="6">The sequence shown here is derived from an EMBL/GenBank/DDBJ whole genome shotgun (WGS) entry which is preliminary data.</text>
</comment>
<dbReference type="EMBL" id="AHZP02000853">
    <property type="protein sequence ID" value="KYK69273.1"/>
    <property type="molecule type" value="Genomic_DNA"/>
</dbReference>
<gene>
    <name evidence="6" type="ORF">TGPRC2_227020</name>
</gene>
<dbReference type="GO" id="GO:0017136">
    <property type="term" value="F:histone deacetylase activity, NAD-dependent"/>
    <property type="evidence" value="ECO:0007669"/>
    <property type="project" value="TreeGrafter"/>
</dbReference>
<dbReference type="PANTHER" id="PTHR11085:SF10">
    <property type="entry name" value="NAD-DEPENDENT PROTEIN DEACYLASE SIRTUIN-5, MITOCHONDRIAL-RELATED"/>
    <property type="match status" value="1"/>
</dbReference>
<dbReference type="PROSITE" id="PS50305">
    <property type="entry name" value="SIRTUIN"/>
    <property type="match status" value="1"/>
</dbReference>
<sequence>MNLLVISCCFLLTLACLFEPHEQFLVAVPTRASTTLRVQPIQKASCHLRKQRTATFSHFHSDVRIVWMHSVYGSEVADSLMSGTEPAGSDYHQRDDMGQAATYFQKKNTTFISFEDLADDVRKAKYVVALTGAGVSAESGIPTFRDPSDGLWKKYDPTVYATIWGFWRYPHKIWELLLDFLRTNDPMPNAAHVALTDLQRLGYLKFIVTQNVDNLHQDSGSTNVIEYHGSLLSATCRQCGKKMRLSKSMLQDENFAKDLPPKCACGGIFKPDVILFGEGIPANAVRDANREVDKCDLLLVVGTSASVSPASDLPYRAMRGGAKVVEVNLETTGLTNRISDKFVQGRASQLAQTVKALQRR</sequence>
<evidence type="ECO:0000256" key="4">
    <source>
        <dbReference type="SAM" id="SignalP"/>
    </source>
</evidence>
<dbReference type="InterPro" id="IPR050134">
    <property type="entry name" value="NAD-dep_sirtuin_deacylases"/>
</dbReference>
<keyword evidence="4" id="KW-0732">Signal</keyword>
<dbReference type="Gene3D" id="3.40.50.1220">
    <property type="entry name" value="TPP-binding domain"/>
    <property type="match status" value="1"/>
</dbReference>
<dbReference type="OrthoDB" id="424302at2759"/>
<organism evidence="6 7">
    <name type="scientific">Toxoplasma gondii TgCatPRC2</name>
    <dbReference type="NCBI Taxonomy" id="1130821"/>
    <lineage>
        <taxon>Eukaryota</taxon>
        <taxon>Sar</taxon>
        <taxon>Alveolata</taxon>
        <taxon>Apicomplexa</taxon>
        <taxon>Conoidasida</taxon>
        <taxon>Coccidia</taxon>
        <taxon>Eucoccidiorida</taxon>
        <taxon>Eimeriorina</taxon>
        <taxon>Sarcocystidae</taxon>
        <taxon>Toxoplasma</taxon>
    </lineage>
</organism>
<proteinExistence type="predicted"/>
<reference evidence="7" key="1">
    <citation type="submission" date="2016-03" db="EMBL/GenBank/DDBJ databases">
        <authorList>
            <person name="Sibley D."/>
            <person name="Venepally P."/>
            <person name="Karamycheva S."/>
            <person name="Hadjithomas M."/>
            <person name="Khan A."/>
            <person name="Brunk B."/>
            <person name="Roos D."/>
            <person name="Caler E."/>
            <person name="Lorenzi H."/>
        </authorList>
    </citation>
    <scope>NUCLEOTIDE SEQUENCE [LARGE SCALE GENOMIC DNA]</scope>
    <source>
        <strain evidence="7">TgCatPRC2</strain>
    </source>
</reference>
<feature type="domain" description="Deacetylase sirtuin-type" evidence="5">
    <location>
        <begin position="107"/>
        <end position="360"/>
    </location>
</feature>
<evidence type="ECO:0000259" key="5">
    <source>
        <dbReference type="PROSITE" id="PS50305"/>
    </source>
</evidence>
<dbReference type="PANTHER" id="PTHR11085">
    <property type="entry name" value="NAD-DEPENDENT PROTEIN DEACYLASE SIRTUIN-5, MITOCHONDRIAL-RELATED"/>
    <property type="match status" value="1"/>
</dbReference>
<accession>A0A151HIQ5</accession>
<feature type="chain" id="PRO_5012926900" evidence="4">
    <location>
        <begin position="16"/>
        <end position="360"/>
    </location>
</feature>
<feature type="binding site" evidence="3">
    <location>
        <position position="236"/>
    </location>
    <ligand>
        <name>Zn(2+)</name>
        <dbReference type="ChEBI" id="CHEBI:29105"/>
    </ligand>
</feature>
<dbReference type="GO" id="GO:0005634">
    <property type="term" value="C:nucleus"/>
    <property type="evidence" value="ECO:0007669"/>
    <property type="project" value="TreeGrafter"/>
</dbReference>
<feature type="binding site" evidence="3">
    <location>
        <position position="265"/>
    </location>
    <ligand>
        <name>Zn(2+)</name>
        <dbReference type="ChEBI" id="CHEBI:29105"/>
    </ligand>
</feature>
<dbReference type="VEuPathDB" id="ToxoDB:TGPRC2_227020"/>
<name>A0A151HIQ5_TOXGO</name>
<dbReference type="GO" id="GO:0046872">
    <property type="term" value="F:metal ion binding"/>
    <property type="evidence" value="ECO:0007669"/>
    <property type="project" value="UniProtKB-KW"/>
</dbReference>
<dbReference type="SUPFAM" id="SSF52467">
    <property type="entry name" value="DHS-like NAD/FAD-binding domain"/>
    <property type="match status" value="1"/>
</dbReference>
<keyword evidence="2" id="KW-0520">NAD</keyword>
<dbReference type="Gene3D" id="3.30.1600.10">
    <property type="entry name" value="SIR2/SIRT2 'Small Domain"/>
    <property type="match status" value="1"/>
</dbReference>
<feature type="binding site" evidence="3">
    <location>
        <position position="239"/>
    </location>
    <ligand>
        <name>Zn(2+)</name>
        <dbReference type="ChEBI" id="CHEBI:29105"/>
    </ligand>
</feature>
<dbReference type="InterPro" id="IPR026591">
    <property type="entry name" value="Sirtuin_cat_small_dom_sf"/>
</dbReference>
<dbReference type="NCBIfam" id="NF001753">
    <property type="entry name" value="PRK00481.1-3"/>
    <property type="match status" value="1"/>
</dbReference>
<feature type="binding site" evidence="3">
    <location>
        <position position="263"/>
    </location>
    <ligand>
        <name>Zn(2+)</name>
        <dbReference type="ChEBI" id="CHEBI:29105"/>
    </ligand>
</feature>
<keyword evidence="1" id="KW-0808">Transferase</keyword>
<dbReference type="Pfam" id="PF02146">
    <property type="entry name" value="SIR2"/>
    <property type="match status" value="1"/>
</dbReference>